<keyword evidence="2" id="KW-0378">Hydrolase</keyword>
<comment type="caution">
    <text evidence="2">The sequence shown here is derived from an EMBL/GenBank/DDBJ whole genome shotgun (WGS) entry which is preliminary data.</text>
</comment>
<dbReference type="InterPro" id="IPR033932">
    <property type="entry name" value="YtcJ-like"/>
</dbReference>
<dbReference type="Gene3D" id="3.10.310.70">
    <property type="match status" value="1"/>
</dbReference>
<dbReference type="GO" id="GO:0016810">
    <property type="term" value="F:hydrolase activity, acting on carbon-nitrogen (but not peptide) bonds"/>
    <property type="evidence" value="ECO:0007669"/>
    <property type="project" value="InterPro"/>
</dbReference>
<dbReference type="EMBL" id="QYTW02000033">
    <property type="protein sequence ID" value="RST57469.1"/>
    <property type="molecule type" value="Genomic_DNA"/>
</dbReference>
<dbReference type="SUPFAM" id="SSF51338">
    <property type="entry name" value="Composite domain of metallo-dependent hydrolases"/>
    <property type="match status" value="1"/>
</dbReference>
<dbReference type="Pfam" id="PF07969">
    <property type="entry name" value="Amidohydro_3"/>
    <property type="match status" value="1"/>
</dbReference>
<dbReference type="PANTHER" id="PTHR22642">
    <property type="entry name" value="IMIDAZOLONEPROPIONASE"/>
    <property type="match status" value="1"/>
</dbReference>
<dbReference type="Gene3D" id="3.20.20.140">
    <property type="entry name" value="Metal-dependent hydrolases"/>
    <property type="match status" value="1"/>
</dbReference>
<dbReference type="InterPro" id="IPR011059">
    <property type="entry name" value="Metal-dep_hydrolase_composite"/>
</dbReference>
<sequence length="541" mass="61424">MQLVKVADMIIQGNRIFTGKEMMEGGIAIKDGKIIDVCKQDGTEQYIGNDTQVYKFDNQTIMPGFHDFHIHLTLGCFFEDYVNLADARSAEETAQKVKEFADSRPDDEWILGFSWYHIFWDKKEMPDRTILDEVIPDRPVFLLNAECHGAWLNSKAMELAGINENTENPPFGMIMKDEDGKPTGILLETAMRLAVDQAFKIPEKKAVELMERFLAKANRLGITSVSDMLPLPGFEVGDLALYRKFEKENKLTVRTFFLSPLNGDLTQARRLREEYQSNVLKFSGLKQFLDGVATTYTALMVEPYSDNPSEKGEAFLPPELLEQWVAEADREGFRVRLHACGDGAVRLGLNLCEKAEEQNGQRDSRHAIEHIEVIHPDDIHRFAKLGVVASMQPEHMAITEKYEDNVYLSRMGKERDQYMWPIKTLGESGAPMAFGSDFPVVELNPMLEIYRAVTRKFNDGEPEEGWNSTEKIPLVEALKHYTAGPAFGNFMESKLGTLEKGKLADVIVMDRDLFAIEPEQLLEAKVKLTVMDGKVVYQDRE</sequence>
<organism evidence="2 3">
    <name type="scientific">Siminovitchia terrae</name>
    <name type="common">Bacillus terrae</name>
    <dbReference type="NCBI Taxonomy" id="1914933"/>
    <lineage>
        <taxon>Bacteria</taxon>
        <taxon>Bacillati</taxon>
        <taxon>Bacillota</taxon>
        <taxon>Bacilli</taxon>
        <taxon>Bacillales</taxon>
        <taxon>Bacillaceae</taxon>
        <taxon>Siminovitchia</taxon>
    </lineage>
</organism>
<dbReference type="CDD" id="cd01300">
    <property type="entry name" value="YtcJ_like"/>
    <property type="match status" value="1"/>
</dbReference>
<evidence type="ECO:0000313" key="3">
    <source>
        <dbReference type="Proteomes" id="UP000287296"/>
    </source>
</evidence>
<dbReference type="SUPFAM" id="SSF51556">
    <property type="entry name" value="Metallo-dependent hydrolases"/>
    <property type="match status" value="1"/>
</dbReference>
<accession>A0A429X1U7</accession>
<name>A0A429X1U7_SIMTE</name>
<evidence type="ECO:0000313" key="2">
    <source>
        <dbReference type="EMBL" id="RST57469.1"/>
    </source>
</evidence>
<dbReference type="InterPro" id="IPR032466">
    <property type="entry name" value="Metal_Hydrolase"/>
</dbReference>
<dbReference type="PANTHER" id="PTHR22642:SF2">
    <property type="entry name" value="PROTEIN LONG AFTER FAR-RED 3"/>
    <property type="match status" value="1"/>
</dbReference>
<dbReference type="AlphaFoldDB" id="A0A429X1U7"/>
<protein>
    <submittedName>
        <fullName evidence="2">Amidohydrolase</fullName>
    </submittedName>
</protein>
<feature type="domain" description="Amidohydrolase 3" evidence="1">
    <location>
        <begin position="58"/>
        <end position="537"/>
    </location>
</feature>
<evidence type="ECO:0000259" key="1">
    <source>
        <dbReference type="Pfam" id="PF07969"/>
    </source>
</evidence>
<proteinExistence type="predicted"/>
<dbReference type="Proteomes" id="UP000287296">
    <property type="component" value="Unassembled WGS sequence"/>
</dbReference>
<gene>
    <name evidence="2" type="ORF">D5F11_022365</name>
</gene>
<dbReference type="InterPro" id="IPR013108">
    <property type="entry name" value="Amidohydro_3"/>
</dbReference>
<dbReference type="Gene3D" id="2.30.40.10">
    <property type="entry name" value="Urease, subunit C, domain 1"/>
    <property type="match status" value="1"/>
</dbReference>
<reference evidence="2 3" key="1">
    <citation type="submission" date="2018-12" db="EMBL/GenBank/DDBJ databases">
        <authorList>
            <person name="Sun L."/>
            <person name="Chen Z."/>
        </authorList>
    </citation>
    <scope>NUCLEOTIDE SEQUENCE [LARGE SCALE GENOMIC DNA]</scope>
    <source>
        <strain evidence="2 3">LMG 29736</strain>
    </source>
</reference>
<dbReference type="OrthoDB" id="9767366at2"/>